<organism evidence="2 3">
    <name type="scientific">Pseudescherichia vulneris NBRC 102420</name>
    <dbReference type="NCBI Taxonomy" id="1115515"/>
    <lineage>
        <taxon>Bacteria</taxon>
        <taxon>Pseudomonadati</taxon>
        <taxon>Pseudomonadota</taxon>
        <taxon>Gammaproteobacteria</taxon>
        <taxon>Enterobacterales</taxon>
        <taxon>Enterobacteriaceae</taxon>
        <taxon>Pseudescherichia</taxon>
    </lineage>
</organism>
<accession>A0A090V0F3</accession>
<dbReference type="GO" id="GO:0005737">
    <property type="term" value="C:cytoplasm"/>
    <property type="evidence" value="ECO:0007669"/>
    <property type="project" value="TreeGrafter"/>
</dbReference>
<comment type="caution">
    <text evidence="2">The sequence shown here is derived from an EMBL/GenBank/DDBJ whole genome shotgun (WGS) entry which is preliminary data.</text>
</comment>
<evidence type="ECO:0000313" key="2">
    <source>
        <dbReference type="EMBL" id="GAL58291.1"/>
    </source>
</evidence>
<protein>
    <recommendedName>
        <fullName evidence="1">Metallo-beta-lactamase domain-containing protein</fullName>
    </recommendedName>
</protein>
<proteinExistence type="predicted"/>
<dbReference type="eggNOG" id="COG2220">
    <property type="taxonomic scope" value="Bacteria"/>
</dbReference>
<dbReference type="PANTHER" id="PTHR15032:SF4">
    <property type="entry name" value="N-ACYL-PHOSPHATIDYLETHANOLAMINE-HYDROLYZING PHOSPHOLIPASE D"/>
    <property type="match status" value="1"/>
</dbReference>
<dbReference type="Gene3D" id="3.60.15.10">
    <property type="entry name" value="Ribonuclease Z/Hydroxyacylglutathione hydrolase-like"/>
    <property type="match status" value="1"/>
</dbReference>
<name>A0A090V0F3_PSEVU</name>
<evidence type="ECO:0000313" key="3">
    <source>
        <dbReference type="Proteomes" id="UP000029462"/>
    </source>
</evidence>
<dbReference type="InterPro" id="IPR001279">
    <property type="entry name" value="Metallo-B-lactamas"/>
</dbReference>
<reference evidence="2 3" key="1">
    <citation type="submission" date="2014-09" db="EMBL/GenBank/DDBJ databases">
        <title>Whole genome shotgun sequence of Escherichia vulneris NBRC 102420.</title>
        <authorList>
            <person name="Yoshida Y."/>
            <person name="Hosoyama A."/>
            <person name="Tsuchikane K."/>
            <person name="Ohji S."/>
            <person name="Ichikawa N."/>
            <person name="Kimura A."/>
            <person name="Yamazoe A."/>
            <person name="Ezaki T."/>
            <person name="Fujita N."/>
        </authorList>
    </citation>
    <scope>NUCLEOTIDE SEQUENCE [LARGE SCALE GENOMIC DNA]</scope>
    <source>
        <strain evidence="2 3">NBRC 102420</strain>
    </source>
</reference>
<dbReference type="InterPro" id="IPR036866">
    <property type="entry name" value="RibonucZ/Hydroxyglut_hydro"/>
</dbReference>
<dbReference type="AlphaFoldDB" id="A0A090V0F3"/>
<evidence type="ECO:0000259" key="1">
    <source>
        <dbReference type="Pfam" id="PF12706"/>
    </source>
</evidence>
<dbReference type="PANTHER" id="PTHR15032">
    <property type="entry name" value="N-ACYL-PHOSPHATIDYLETHANOLAMINE-HYDROLYZING PHOSPHOLIPASE D"/>
    <property type="match status" value="1"/>
</dbReference>
<dbReference type="RefSeq" id="WP_042391310.1">
    <property type="nucleotide sequence ID" value="NZ_BBMZ01000010.1"/>
</dbReference>
<dbReference type="Pfam" id="PF12706">
    <property type="entry name" value="Lactamase_B_2"/>
    <property type="match status" value="1"/>
</dbReference>
<sequence length="338" mass="38599">MAWKNPWYNPALTHHTPTGFRNLTPGGHQPGDVERWQKERRAAGLPHPPEGGYDTFLQQWWQRAEIGGSEDGVWWLGHASMLLRLDGCYLLADPLFFNRASPVRFTGPQRKSPAPLNVSDLPALDAILISHNHYDHLDTRTIRALLKRFPDVTLFVPLGLGRWCRRHGVRHVVELDWWQSFTFEGMTLSAVPAQHWSMRTPWDRDRSLWCGWVVESRAHRFWFAGDTGYTPDLLAIPERLGRPDSAALPVGAYAPRWFMSVHHMDPQHAVSLWQQIGEPLAFPIHWGVFELADEAVDEPARELAAVLSETVTQTDNFRILKIGEYLSLDAQTIKQAAE</sequence>
<dbReference type="SUPFAM" id="SSF56281">
    <property type="entry name" value="Metallo-hydrolase/oxidoreductase"/>
    <property type="match status" value="1"/>
</dbReference>
<feature type="domain" description="Metallo-beta-lactamase" evidence="1">
    <location>
        <begin position="93"/>
        <end position="286"/>
    </location>
</feature>
<keyword evidence="3" id="KW-1185">Reference proteome</keyword>
<dbReference type="Proteomes" id="UP000029462">
    <property type="component" value="Unassembled WGS sequence"/>
</dbReference>
<dbReference type="OrthoDB" id="9805728at2"/>
<dbReference type="EMBL" id="BBMZ01000010">
    <property type="protein sequence ID" value="GAL58291.1"/>
    <property type="molecule type" value="Genomic_DNA"/>
</dbReference>
<dbReference type="STRING" id="1115515.EV102420_10_00730"/>
<gene>
    <name evidence="2" type="ORF">EV102420_10_00730</name>
</gene>